<evidence type="ECO:0000256" key="1">
    <source>
        <dbReference type="SAM" id="MobiDB-lite"/>
    </source>
</evidence>
<dbReference type="Pfam" id="PF13519">
    <property type="entry name" value="VWA_2"/>
    <property type="match status" value="1"/>
</dbReference>
<dbReference type="NCBIfam" id="NF009943">
    <property type="entry name" value="PRK13406.1"/>
    <property type="match status" value="1"/>
</dbReference>
<keyword evidence="3" id="KW-0436">Ligase</keyword>
<dbReference type="Proteomes" id="UP001056201">
    <property type="component" value="Chromosome 1"/>
</dbReference>
<dbReference type="RefSeq" id="WP_250195769.1">
    <property type="nucleotide sequence ID" value="NZ_CP097635.1"/>
</dbReference>
<dbReference type="Gene3D" id="3.40.50.410">
    <property type="entry name" value="von Willebrand factor, type A domain"/>
    <property type="match status" value="1"/>
</dbReference>
<keyword evidence="4" id="KW-1185">Reference proteome</keyword>
<evidence type="ECO:0000313" key="4">
    <source>
        <dbReference type="Proteomes" id="UP001056201"/>
    </source>
</evidence>
<dbReference type="InterPro" id="IPR041628">
    <property type="entry name" value="ChlI/MoxR_AAA_lid"/>
</dbReference>
<dbReference type="PANTHER" id="PTHR43473">
    <property type="entry name" value="MAGNESIUM-CHELATASE SUBUNIT CHLD, CHLOROPLASTIC"/>
    <property type="match status" value="1"/>
</dbReference>
<dbReference type="Pfam" id="PF17863">
    <property type="entry name" value="AAA_lid_2"/>
    <property type="match status" value="1"/>
</dbReference>
<dbReference type="SUPFAM" id="SSF53300">
    <property type="entry name" value="vWA-like"/>
    <property type="match status" value="1"/>
</dbReference>
<dbReference type="Gene3D" id="1.10.8.80">
    <property type="entry name" value="Magnesium chelatase subunit I, C-Terminal domain"/>
    <property type="match status" value="1"/>
</dbReference>
<gene>
    <name evidence="3" type="ORF">MW290_02620</name>
</gene>
<dbReference type="EC" id="6.6.1.1" evidence="3"/>
<feature type="region of interest" description="Disordered" evidence="1">
    <location>
        <begin position="261"/>
        <end position="322"/>
    </location>
</feature>
<feature type="compositionally biased region" description="Low complexity" evidence="1">
    <location>
        <begin position="294"/>
        <end position="304"/>
    </location>
</feature>
<proteinExistence type="predicted"/>
<feature type="domain" description="VWFA" evidence="2">
    <location>
        <begin position="436"/>
        <end position="581"/>
    </location>
</feature>
<dbReference type="PROSITE" id="PS50234">
    <property type="entry name" value="VWFA"/>
    <property type="match status" value="1"/>
</dbReference>
<dbReference type="SMART" id="SM00327">
    <property type="entry name" value="VWA"/>
    <property type="match status" value="1"/>
</dbReference>
<sequence length="621" mass="63693">MNTSAGPGADTQAADARSAAALLAVDPAGLGGLRLRAPAGPARDAWLALLQQLLPPATPVRRMPAHIGDERLLGGLDLGATLQARRPVHQPGLLQEARGGVLLLAMAERLPAATAGRIAAVLDAGEGAAMAVVALDEGEADEAPPAALTERLALHLDAQALSRGRSADGCMPAATQDLQAFNPARVAAARAALHSLPFDEDIATGLCAAAVALGITSARVPWLAWRAARAAAAWAGHAQVEAEDAELAARLVLGPRARQLPAGEAEDTAAEPMPAATAPPTPSAAHDDPPPAPQAAEPATRPDSAAPPPGDVADPATANQDPQALPDRLTAAAVSALPPGLLVGLAARAGQRHAVAASGRAGATQQHRRQGRPIGSVPGDPRAGRLDLIETLRAAAPWQPLRRREALLHGGPVGAQVLVRREDFRIRRFQQRRETTTVFAVDASGSLALHRLAEAKGAVELLLADCYVRRDKVALIAFRGSGAQLLLPPTRSLVRAKRCLAELPGGGGTPLSAGLDAARQLAAGLQRQGGSVLVVLMTDARANVGRGGAPGRERAAADALASARALRAAGLTSLMIDTGRDPQPAARALADAMGARYLPLPQADAGRLWQALRPCKDIAVL</sequence>
<dbReference type="PANTHER" id="PTHR43473:SF2">
    <property type="entry name" value="MAGNESIUM-CHELATASE SUBUNIT CHLD, CHLOROPLASTIC"/>
    <property type="match status" value="1"/>
</dbReference>
<organism evidence="3 4">
    <name type="scientific">Aquincola tertiaricarbonis</name>
    <dbReference type="NCBI Taxonomy" id="391953"/>
    <lineage>
        <taxon>Bacteria</taxon>
        <taxon>Pseudomonadati</taxon>
        <taxon>Pseudomonadota</taxon>
        <taxon>Betaproteobacteria</taxon>
        <taxon>Burkholderiales</taxon>
        <taxon>Sphaerotilaceae</taxon>
        <taxon>Aquincola</taxon>
    </lineage>
</organism>
<name>A0ABY4S8B1_AQUTE</name>
<dbReference type="GO" id="GO:0016851">
    <property type="term" value="F:magnesium chelatase activity"/>
    <property type="evidence" value="ECO:0007669"/>
    <property type="project" value="UniProtKB-EC"/>
</dbReference>
<evidence type="ECO:0000313" key="3">
    <source>
        <dbReference type="EMBL" id="URI07535.1"/>
    </source>
</evidence>
<protein>
    <submittedName>
        <fullName evidence="3">Magnesium chelatase subunit D</fullName>
        <ecNumber evidence="3">6.6.1.1</ecNumber>
    </submittedName>
</protein>
<dbReference type="InterPro" id="IPR027417">
    <property type="entry name" value="P-loop_NTPase"/>
</dbReference>
<accession>A0ABY4S8B1</accession>
<dbReference type="InterPro" id="IPR002035">
    <property type="entry name" value="VWF_A"/>
</dbReference>
<dbReference type="EMBL" id="CP097635">
    <property type="protein sequence ID" value="URI07535.1"/>
    <property type="molecule type" value="Genomic_DNA"/>
</dbReference>
<dbReference type="SUPFAM" id="SSF52540">
    <property type="entry name" value="P-loop containing nucleoside triphosphate hydrolases"/>
    <property type="match status" value="1"/>
</dbReference>
<reference evidence="3" key="1">
    <citation type="submission" date="2022-05" db="EMBL/GenBank/DDBJ databases">
        <title>An RpoN-dependent PEP-CTERM gene is involved in floc formation of an Aquincola tertiaricarbonis strain.</title>
        <authorList>
            <person name="Qiu D."/>
            <person name="Xia M."/>
        </authorList>
    </citation>
    <scope>NUCLEOTIDE SEQUENCE</scope>
    <source>
        <strain evidence="3">RN12</strain>
    </source>
</reference>
<dbReference type="Gene3D" id="3.40.50.300">
    <property type="entry name" value="P-loop containing nucleotide triphosphate hydrolases"/>
    <property type="match status" value="1"/>
</dbReference>
<dbReference type="InterPro" id="IPR036465">
    <property type="entry name" value="vWFA_dom_sf"/>
</dbReference>
<evidence type="ECO:0000259" key="2">
    <source>
        <dbReference type="PROSITE" id="PS50234"/>
    </source>
</evidence>
<feature type="region of interest" description="Disordered" evidence="1">
    <location>
        <begin position="356"/>
        <end position="382"/>
    </location>
</feature>